<feature type="transmembrane region" description="Helical" evidence="2">
    <location>
        <begin position="90"/>
        <end position="112"/>
    </location>
</feature>
<feature type="region of interest" description="Disordered" evidence="1">
    <location>
        <begin position="216"/>
        <end position="240"/>
    </location>
</feature>
<protein>
    <recommendedName>
        <fullName evidence="5">DUF4340 domain-containing protein</fullName>
    </recommendedName>
</protein>
<evidence type="ECO:0008006" key="5">
    <source>
        <dbReference type="Google" id="ProtNLM"/>
    </source>
</evidence>
<evidence type="ECO:0000256" key="1">
    <source>
        <dbReference type="SAM" id="MobiDB-lite"/>
    </source>
</evidence>
<feature type="compositionally biased region" description="Low complexity" evidence="1">
    <location>
        <begin position="17"/>
        <end position="61"/>
    </location>
</feature>
<keyword evidence="2" id="KW-0812">Transmembrane</keyword>
<name>A0ABQ4DNB7_9CELL</name>
<keyword evidence="2" id="KW-1133">Transmembrane helix</keyword>
<dbReference type="EMBL" id="BONP01000016">
    <property type="protein sequence ID" value="GIG40845.1"/>
    <property type="molecule type" value="Genomic_DNA"/>
</dbReference>
<sequence length="295" mass="28610">MPAMSHTGRPGEPEPRPGATGPAHRPAATPQGAPAPAASGWSGWGTTDPAGAGAAPDPAAGGPDGPRGPGGDGPGGDGPDGTAREGRPAWLLPVAIGVGVLVVVGVVVGVLATRGGSDGDAPAPAASTVLVPPPTPGVEPATRTATSAFASVLPTTVLQYALESSQDDAEWVAAGALEAYTETFTDGDGGTLTVRAAQLETAQEATALLERLTAALPPTAPDTGAPTSTASAEDDAADQLPSTGDVMVAGAAVGTFTVVDAGDGTGIAVWQNGTAVFQLTAPLDDVVDAYAAYGL</sequence>
<dbReference type="Proteomes" id="UP000614741">
    <property type="component" value="Unassembled WGS sequence"/>
</dbReference>
<organism evidence="3 4">
    <name type="scientific">Cellulomonas phragmiteti</name>
    <dbReference type="NCBI Taxonomy" id="478780"/>
    <lineage>
        <taxon>Bacteria</taxon>
        <taxon>Bacillati</taxon>
        <taxon>Actinomycetota</taxon>
        <taxon>Actinomycetes</taxon>
        <taxon>Micrococcales</taxon>
        <taxon>Cellulomonadaceae</taxon>
        <taxon>Cellulomonas</taxon>
    </lineage>
</organism>
<gene>
    <name evidence="3" type="ORF">Cph01nite_26070</name>
</gene>
<evidence type="ECO:0000313" key="3">
    <source>
        <dbReference type="EMBL" id="GIG40845.1"/>
    </source>
</evidence>
<feature type="compositionally biased region" description="Low complexity" evidence="1">
    <location>
        <begin position="216"/>
        <end position="231"/>
    </location>
</feature>
<feature type="region of interest" description="Disordered" evidence="1">
    <location>
        <begin position="1"/>
        <end position="86"/>
    </location>
</feature>
<keyword evidence="2" id="KW-0472">Membrane</keyword>
<comment type="caution">
    <text evidence="3">The sequence shown here is derived from an EMBL/GenBank/DDBJ whole genome shotgun (WGS) entry which is preliminary data.</text>
</comment>
<accession>A0ABQ4DNB7</accession>
<evidence type="ECO:0000256" key="2">
    <source>
        <dbReference type="SAM" id="Phobius"/>
    </source>
</evidence>
<evidence type="ECO:0000313" key="4">
    <source>
        <dbReference type="Proteomes" id="UP000614741"/>
    </source>
</evidence>
<proteinExistence type="predicted"/>
<feature type="compositionally biased region" description="Gly residues" evidence="1">
    <location>
        <begin position="62"/>
        <end position="79"/>
    </location>
</feature>
<keyword evidence="4" id="KW-1185">Reference proteome</keyword>
<reference evidence="3 4" key="1">
    <citation type="submission" date="2021-01" db="EMBL/GenBank/DDBJ databases">
        <title>Whole genome shotgun sequence of Cellulomonas phragmiteti NBRC 110785.</title>
        <authorList>
            <person name="Komaki H."/>
            <person name="Tamura T."/>
        </authorList>
    </citation>
    <scope>NUCLEOTIDE SEQUENCE [LARGE SCALE GENOMIC DNA]</scope>
    <source>
        <strain evidence="3 4">NBRC 110785</strain>
    </source>
</reference>